<reference evidence="1 2" key="1">
    <citation type="submission" date="2017-12" db="EMBL/GenBank/DDBJ databases">
        <title>Genomes of bacteria within cyanobacterial aggregates.</title>
        <authorList>
            <person name="Cai H."/>
        </authorList>
    </citation>
    <scope>NUCLEOTIDE SEQUENCE [LARGE SCALE GENOMIC DNA]</scope>
    <source>
        <strain evidence="1 2">TH16</strain>
        <plasmid evidence="1 2">unnamed1</plasmid>
    </source>
</reference>
<proteinExistence type="predicted"/>
<gene>
    <name evidence="1" type="ORF">C0V82_21745</name>
</gene>
<evidence type="ECO:0000313" key="2">
    <source>
        <dbReference type="Proteomes" id="UP000234752"/>
    </source>
</evidence>
<dbReference type="OrthoDB" id="9798158at2"/>
<dbReference type="KEGG" id="ncb:C0V82_21745"/>
<dbReference type="Proteomes" id="UP000234752">
    <property type="component" value="Plasmid unnamed1"/>
</dbReference>
<dbReference type="Gene3D" id="3.10.450.530">
    <property type="entry name" value="Ribonuclease toxin, BrnT, of type II toxin-antitoxin system"/>
    <property type="match status" value="1"/>
</dbReference>
<name>A0A2K9NIV8_9PROT</name>
<dbReference type="Pfam" id="PF04365">
    <property type="entry name" value="BrnT_toxin"/>
    <property type="match status" value="1"/>
</dbReference>
<dbReference type="EMBL" id="CP025613">
    <property type="protein sequence ID" value="AUN33037.1"/>
    <property type="molecule type" value="Genomic_DNA"/>
</dbReference>
<accession>A0A2K9NIV8</accession>
<organism evidence="1 2">
    <name type="scientific">Niveispirillum cyanobacteriorum</name>
    <dbReference type="NCBI Taxonomy" id="1612173"/>
    <lineage>
        <taxon>Bacteria</taxon>
        <taxon>Pseudomonadati</taxon>
        <taxon>Pseudomonadota</taxon>
        <taxon>Alphaproteobacteria</taxon>
        <taxon>Rhodospirillales</taxon>
        <taxon>Azospirillaceae</taxon>
        <taxon>Niveispirillum</taxon>
    </lineage>
</organism>
<dbReference type="AlphaFoldDB" id="A0A2K9NIV8"/>
<dbReference type="InterPro" id="IPR038573">
    <property type="entry name" value="BrnT_sf"/>
</dbReference>
<geneLocation type="plasmid" evidence="1 2">
    <name>unnamed1</name>
</geneLocation>
<evidence type="ECO:0000313" key="1">
    <source>
        <dbReference type="EMBL" id="AUN33037.1"/>
    </source>
</evidence>
<keyword evidence="2" id="KW-1185">Reference proteome</keyword>
<dbReference type="RefSeq" id="WP_102114561.1">
    <property type="nucleotide sequence ID" value="NZ_BMGN01000001.1"/>
</dbReference>
<protein>
    <submittedName>
        <fullName evidence="1">BrnT family toxin</fullName>
    </submittedName>
</protein>
<sequence>MQFEWDPHKALINLEKHGIDFEDAIYIFAGPTLEYPDTRKDYGETRVIALGTLDGRVLVVVYTDRADIRRIISARKANDHEQRTYHAALARRSPPDG</sequence>
<keyword evidence="1" id="KW-0614">Plasmid</keyword>
<dbReference type="InterPro" id="IPR007460">
    <property type="entry name" value="BrnT_toxin"/>
</dbReference>